<evidence type="ECO:0000313" key="3">
    <source>
        <dbReference type="EMBL" id="NMP22746.1"/>
    </source>
</evidence>
<comment type="caution">
    <text evidence="3">The sequence shown here is derived from an EMBL/GenBank/DDBJ whole genome shotgun (WGS) entry which is preliminary data.</text>
</comment>
<dbReference type="InterPro" id="IPR013785">
    <property type="entry name" value="Aldolase_TIM"/>
</dbReference>
<dbReference type="SMART" id="SM01130">
    <property type="entry name" value="DHDPS"/>
    <property type="match status" value="1"/>
</dbReference>
<keyword evidence="2" id="KW-0456">Lyase</keyword>
<evidence type="ECO:0000256" key="2">
    <source>
        <dbReference type="ARBA" id="ARBA00023239"/>
    </source>
</evidence>
<gene>
    <name evidence="3" type="ORF">HIJ39_10330</name>
</gene>
<dbReference type="Gene3D" id="3.20.20.70">
    <property type="entry name" value="Aldolase class I"/>
    <property type="match status" value="1"/>
</dbReference>
<evidence type="ECO:0000313" key="4">
    <source>
        <dbReference type="Proteomes" id="UP000533476"/>
    </source>
</evidence>
<dbReference type="InterPro" id="IPR002220">
    <property type="entry name" value="DapA-like"/>
</dbReference>
<dbReference type="EMBL" id="JABBVZ010000030">
    <property type="protein sequence ID" value="NMP22746.1"/>
    <property type="molecule type" value="Genomic_DNA"/>
</dbReference>
<dbReference type="Pfam" id="PF00701">
    <property type="entry name" value="DHDPS"/>
    <property type="match status" value="1"/>
</dbReference>
<organism evidence="3 4">
    <name type="scientific">Sulfobacillus harzensis</name>
    <dbReference type="NCBI Taxonomy" id="2729629"/>
    <lineage>
        <taxon>Bacteria</taxon>
        <taxon>Bacillati</taxon>
        <taxon>Bacillota</taxon>
        <taxon>Clostridia</taxon>
        <taxon>Eubacteriales</taxon>
        <taxon>Clostridiales Family XVII. Incertae Sedis</taxon>
        <taxon>Sulfobacillus</taxon>
    </lineage>
</organism>
<dbReference type="SUPFAM" id="SSF51569">
    <property type="entry name" value="Aldolase"/>
    <property type="match status" value="1"/>
</dbReference>
<proteinExistence type="inferred from homology"/>
<name>A0A7Y0L3Q8_9FIRM</name>
<dbReference type="RefSeq" id="WP_169099365.1">
    <property type="nucleotide sequence ID" value="NZ_JABBVZ010000030.1"/>
</dbReference>
<dbReference type="Proteomes" id="UP000533476">
    <property type="component" value="Unassembled WGS sequence"/>
</dbReference>
<comment type="similarity">
    <text evidence="1">Belongs to the DapA family.</text>
</comment>
<dbReference type="GO" id="GO:0008840">
    <property type="term" value="F:4-hydroxy-tetrahydrodipicolinate synthase activity"/>
    <property type="evidence" value="ECO:0007669"/>
    <property type="project" value="TreeGrafter"/>
</dbReference>
<keyword evidence="4" id="KW-1185">Reference proteome</keyword>
<sequence>MHKEYTRAEAKDWARRTWFGCTNVVMPTFTSDLTGLNEKAIIHDINRSSELGFWGSLLVSECNTTTEEMIQLVRVAAANRPREDYRLVLHGSFGTSQELVHVAQEAEKAGLDALLLSYPPSFYPKSSDEIVAFTRNIAEQTNLAMILFAVPTWDFGRLDVTGFPMDALEKMTDIDTVVALKYECGHPGSGGMVEIQRRIKGKVLIADPLEQNAPGWIDAYGMPWMGTSNYEYYGDAVPKWHRLMTVGQWEEAMPLFWQFHPARIAKSGLMASVSGAKLIHRAAWKYMQWLQGFNGGPLRMPQMRVDAKSMKLYRDSLVRSGSRPTDDPDELFFAGRNPL</sequence>
<accession>A0A7Y0L3Q8</accession>
<dbReference type="AlphaFoldDB" id="A0A7Y0L3Q8"/>
<evidence type="ECO:0000256" key="1">
    <source>
        <dbReference type="ARBA" id="ARBA00007592"/>
    </source>
</evidence>
<dbReference type="PANTHER" id="PTHR12128">
    <property type="entry name" value="DIHYDRODIPICOLINATE SYNTHASE"/>
    <property type="match status" value="1"/>
</dbReference>
<protein>
    <submittedName>
        <fullName evidence="3">Dihydrodipicolinate synthase family protein</fullName>
    </submittedName>
</protein>
<dbReference type="CDD" id="cd00408">
    <property type="entry name" value="DHDPS-like"/>
    <property type="match status" value="1"/>
</dbReference>
<reference evidence="3 4" key="1">
    <citation type="submission" date="2020-04" db="EMBL/GenBank/DDBJ databases">
        <authorList>
            <person name="Zhang R."/>
            <person name="Schippers A."/>
        </authorList>
    </citation>
    <scope>NUCLEOTIDE SEQUENCE [LARGE SCALE GENOMIC DNA]</scope>
    <source>
        <strain evidence="3 4">DSM 109850</strain>
    </source>
</reference>
<dbReference type="PANTHER" id="PTHR12128:SF66">
    <property type="entry name" value="4-HYDROXY-2-OXOGLUTARATE ALDOLASE, MITOCHONDRIAL"/>
    <property type="match status" value="1"/>
</dbReference>